<dbReference type="Proteomes" id="UP001228905">
    <property type="component" value="Unassembled WGS sequence"/>
</dbReference>
<proteinExistence type="inferred from homology"/>
<dbReference type="PANTHER" id="PTHR30537">
    <property type="entry name" value="HTH-TYPE TRANSCRIPTIONAL REGULATOR"/>
    <property type="match status" value="1"/>
</dbReference>
<evidence type="ECO:0000313" key="6">
    <source>
        <dbReference type="EMBL" id="MDQ0465652.1"/>
    </source>
</evidence>
<evidence type="ECO:0000259" key="5">
    <source>
        <dbReference type="PROSITE" id="PS50931"/>
    </source>
</evidence>
<organism evidence="6 7">
    <name type="scientific">Caulobacter ginsengisoli</name>
    <dbReference type="NCBI Taxonomy" id="400775"/>
    <lineage>
        <taxon>Bacteria</taxon>
        <taxon>Pseudomonadati</taxon>
        <taxon>Pseudomonadota</taxon>
        <taxon>Alphaproteobacteria</taxon>
        <taxon>Caulobacterales</taxon>
        <taxon>Caulobacteraceae</taxon>
        <taxon>Caulobacter</taxon>
    </lineage>
</organism>
<evidence type="ECO:0000256" key="4">
    <source>
        <dbReference type="ARBA" id="ARBA00023163"/>
    </source>
</evidence>
<reference evidence="6 7" key="1">
    <citation type="submission" date="2023-07" db="EMBL/GenBank/DDBJ databases">
        <title>Genomic Encyclopedia of Type Strains, Phase IV (KMG-IV): sequencing the most valuable type-strain genomes for metagenomic binning, comparative biology and taxonomic classification.</title>
        <authorList>
            <person name="Goeker M."/>
        </authorList>
    </citation>
    <scope>NUCLEOTIDE SEQUENCE [LARGE SCALE GENOMIC DNA]</scope>
    <source>
        <strain evidence="6 7">DSM 18695</strain>
    </source>
</reference>
<name>A0ABU0IUH1_9CAUL</name>
<dbReference type="InterPro" id="IPR036388">
    <property type="entry name" value="WH-like_DNA-bd_sf"/>
</dbReference>
<keyword evidence="3 6" id="KW-0238">DNA-binding</keyword>
<keyword evidence="2" id="KW-0805">Transcription regulation</keyword>
<dbReference type="InterPro" id="IPR058163">
    <property type="entry name" value="LysR-type_TF_proteobact-type"/>
</dbReference>
<evidence type="ECO:0000256" key="3">
    <source>
        <dbReference type="ARBA" id="ARBA00023125"/>
    </source>
</evidence>
<dbReference type="Pfam" id="PF03466">
    <property type="entry name" value="LysR_substrate"/>
    <property type="match status" value="1"/>
</dbReference>
<evidence type="ECO:0000313" key="7">
    <source>
        <dbReference type="Proteomes" id="UP001228905"/>
    </source>
</evidence>
<dbReference type="PROSITE" id="PS50931">
    <property type="entry name" value="HTH_LYSR"/>
    <property type="match status" value="1"/>
</dbReference>
<dbReference type="PANTHER" id="PTHR30537:SF3">
    <property type="entry name" value="TRANSCRIPTIONAL REGULATORY PROTEIN"/>
    <property type="match status" value="1"/>
</dbReference>
<sequence>MDSRGPDWDLYRSLLAVIETGSLSGAARRLGLAQPTVGRHIEALEASLGGLSLFTRSPGGLNPTEAALALKPHAEAMSAAAAALVRTAAGGADPERGVIRISASEIVGSEVLPAILAEFHREHPGVALELSPSNAVEDLLRRDVDIAVRMTPPTQAALTAKRIGSVRLQFYAHRSYLQARGEPRDLEDLAANHSLIGYDRVIPSIRTLDEIMGRTGLTIHRELFAYRTDSDLAQLAALRAGVGICACQPVIAARDPNLVPILNGQFQFELEMWVAMHEDLKASRRMRLMFDHLVAGLAEYVKESAR</sequence>
<dbReference type="Gene3D" id="3.40.190.290">
    <property type="match status" value="1"/>
</dbReference>
<protein>
    <submittedName>
        <fullName evidence="6">DNA-binding transcriptional LysR family regulator</fullName>
    </submittedName>
</protein>
<keyword evidence="7" id="KW-1185">Reference proteome</keyword>
<dbReference type="Gene3D" id="1.10.10.10">
    <property type="entry name" value="Winged helix-like DNA-binding domain superfamily/Winged helix DNA-binding domain"/>
    <property type="match status" value="1"/>
</dbReference>
<gene>
    <name evidence="6" type="ORF">QO010_003441</name>
</gene>
<comment type="similarity">
    <text evidence="1">Belongs to the LysR transcriptional regulatory family.</text>
</comment>
<dbReference type="Pfam" id="PF00126">
    <property type="entry name" value="HTH_1"/>
    <property type="match status" value="1"/>
</dbReference>
<dbReference type="SUPFAM" id="SSF53850">
    <property type="entry name" value="Periplasmic binding protein-like II"/>
    <property type="match status" value="1"/>
</dbReference>
<evidence type="ECO:0000256" key="1">
    <source>
        <dbReference type="ARBA" id="ARBA00009437"/>
    </source>
</evidence>
<feature type="domain" description="HTH lysR-type" evidence="5">
    <location>
        <begin position="6"/>
        <end position="64"/>
    </location>
</feature>
<dbReference type="InterPro" id="IPR036390">
    <property type="entry name" value="WH_DNA-bd_sf"/>
</dbReference>
<dbReference type="InterPro" id="IPR005119">
    <property type="entry name" value="LysR_subst-bd"/>
</dbReference>
<comment type="caution">
    <text evidence="6">The sequence shown here is derived from an EMBL/GenBank/DDBJ whole genome shotgun (WGS) entry which is preliminary data.</text>
</comment>
<dbReference type="GO" id="GO:0003677">
    <property type="term" value="F:DNA binding"/>
    <property type="evidence" value="ECO:0007669"/>
    <property type="project" value="UniProtKB-KW"/>
</dbReference>
<dbReference type="InterPro" id="IPR000847">
    <property type="entry name" value="LysR_HTH_N"/>
</dbReference>
<accession>A0ABU0IUH1</accession>
<dbReference type="SUPFAM" id="SSF46785">
    <property type="entry name" value="Winged helix' DNA-binding domain"/>
    <property type="match status" value="1"/>
</dbReference>
<dbReference type="EMBL" id="JAUSVS010000007">
    <property type="protein sequence ID" value="MDQ0465652.1"/>
    <property type="molecule type" value="Genomic_DNA"/>
</dbReference>
<dbReference type="RefSeq" id="WP_307351156.1">
    <property type="nucleotide sequence ID" value="NZ_JAUSVS010000007.1"/>
</dbReference>
<evidence type="ECO:0000256" key="2">
    <source>
        <dbReference type="ARBA" id="ARBA00023015"/>
    </source>
</evidence>
<keyword evidence="4" id="KW-0804">Transcription</keyword>